<accession>A0A4U1C7W3</accession>
<evidence type="ECO:0000313" key="1">
    <source>
        <dbReference type="EMBL" id="TKC01487.1"/>
    </source>
</evidence>
<name>A0A4U1C7W3_9SPHI</name>
<dbReference type="Proteomes" id="UP000310477">
    <property type="component" value="Unassembled WGS sequence"/>
</dbReference>
<proteinExistence type="predicted"/>
<gene>
    <name evidence="1" type="ORF">FA045_09635</name>
</gene>
<keyword evidence="2" id="KW-1185">Reference proteome</keyword>
<dbReference type="EMBL" id="SWBO01000004">
    <property type="protein sequence ID" value="TKC01487.1"/>
    <property type="molecule type" value="Genomic_DNA"/>
</dbReference>
<protein>
    <submittedName>
        <fullName evidence="1">Uncharacterized protein</fullName>
    </submittedName>
</protein>
<sequence length="236" mass="27522">MKYILLLALFTTQITKAQSFSYPSLNKQVKHIEQIIPAQWKAIDTVFGDLNNDKTDDLALILEFNLPISEHRAYGDNETDLIKEFQRPRVLVIYFKNPQSGKYYLVTQNNNFILRANEGGSLGDPLKNISIANNRLLLQFEGGADWRWILNYEFKYSSKDWNLVKANNIYYHAFTGEMTNNQYNFAERKKRLISGNLANQNENNLINEEALIFTSYKTLNTFKKPWTWQISDGIFL</sequence>
<organism evidence="1 2">
    <name type="scientific">Pedobacter cryotolerans</name>
    <dbReference type="NCBI Taxonomy" id="2571270"/>
    <lineage>
        <taxon>Bacteria</taxon>
        <taxon>Pseudomonadati</taxon>
        <taxon>Bacteroidota</taxon>
        <taxon>Sphingobacteriia</taxon>
        <taxon>Sphingobacteriales</taxon>
        <taxon>Sphingobacteriaceae</taxon>
        <taxon>Pedobacter</taxon>
    </lineage>
</organism>
<dbReference type="RefSeq" id="WP_136876854.1">
    <property type="nucleotide sequence ID" value="NZ_SWBO01000004.1"/>
</dbReference>
<reference evidence="1 2" key="1">
    <citation type="submission" date="2019-04" db="EMBL/GenBank/DDBJ databases">
        <title>Pedobacter sp. AR-2-6 sp. nov., isolated from Arctic soil.</title>
        <authorList>
            <person name="Dahal R.H."/>
            <person name="Kim D.-U."/>
        </authorList>
    </citation>
    <scope>NUCLEOTIDE SEQUENCE [LARGE SCALE GENOMIC DNA]</scope>
    <source>
        <strain evidence="1 2">AR-2-6</strain>
    </source>
</reference>
<dbReference type="AlphaFoldDB" id="A0A4U1C7W3"/>
<comment type="caution">
    <text evidence="1">The sequence shown here is derived from an EMBL/GenBank/DDBJ whole genome shotgun (WGS) entry which is preliminary data.</text>
</comment>
<dbReference type="OrthoDB" id="86940at2"/>
<evidence type="ECO:0000313" key="2">
    <source>
        <dbReference type="Proteomes" id="UP000310477"/>
    </source>
</evidence>